<dbReference type="PROSITE" id="PS51099">
    <property type="entry name" value="PTS_EIIB_TYPE_2"/>
    <property type="match status" value="1"/>
</dbReference>
<dbReference type="Pfam" id="PF00359">
    <property type="entry name" value="PTS_EIIA_2"/>
    <property type="match status" value="1"/>
</dbReference>
<dbReference type="GO" id="GO:0005351">
    <property type="term" value="F:carbohydrate:proton symporter activity"/>
    <property type="evidence" value="ECO:0007669"/>
    <property type="project" value="InterPro"/>
</dbReference>
<feature type="transmembrane region" description="Helical" evidence="12">
    <location>
        <begin position="259"/>
        <end position="283"/>
    </location>
</feature>
<evidence type="ECO:0000256" key="6">
    <source>
        <dbReference type="ARBA" id="ARBA00022679"/>
    </source>
</evidence>
<dbReference type="NCBIfam" id="TIGR00848">
    <property type="entry name" value="fruA"/>
    <property type="match status" value="1"/>
</dbReference>
<dbReference type="KEGG" id="cpso:CPPEL_09085"/>
<evidence type="ECO:0000256" key="4">
    <source>
        <dbReference type="ARBA" id="ARBA00022553"/>
    </source>
</evidence>
<dbReference type="GO" id="GO:0022877">
    <property type="term" value="F:protein-N(PI)-phosphohistidine-fructose phosphotransferase system transporter activity"/>
    <property type="evidence" value="ECO:0007669"/>
    <property type="project" value="InterPro"/>
</dbReference>
<dbReference type="PANTHER" id="PTHR30505:SF0">
    <property type="entry name" value="FRUCTOSE-LIKE PTS SYSTEM EIIBC COMPONENT-RELATED"/>
    <property type="match status" value="1"/>
</dbReference>
<feature type="domain" description="PTS EIIB type-2" evidence="14">
    <location>
        <begin position="9"/>
        <end position="104"/>
    </location>
</feature>
<evidence type="ECO:0000256" key="2">
    <source>
        <dbReference type="ARBA" id="ARBA00022448"/>
    </source>
</evidence>
<dbReference type="FunFam" id="3.40.50.2300:FF:000014">
    <property type="entry name" value="PTS system fructose-like transporter subunit IIB"/>
    <property type="match status" value="1"/>
</dbReference>
<feature type="domain" description="PTS EIIA type-2" evidence="13">
    <location>
        <begin position="495"/>
        <end position="640"/>
    </location>
</feature>
<dbReference type="InterPro" id="IPR050864">
    <property type="entry name" value="Bacterial_PTS_Sugar_Transport"/>
</dbReference>
<dbReference type="CDD" id="cd00211">
    <property type="entry name" value="PTS_IIA_fru"/>
    <property type="match status" value="1"/>
</dbReference>
<dbReference type="RefSeq" id="WP_123960791.1">
    <property type="nucleotide sequence ID" value="NZ_CP033898.1"/>
</dbReference>
<dbReference type="InterPro" id="IPR003501">
    <property type="entry name" value="PTS_EIIB_2/3"/>
</dbReference>
<evidence type="ECO:0000256" key="3">
    <source>
        <dbReference type="ARBA" id="ARBA00022475"/>
    </source>
</evidence>
<feature type="transmembrane region" description="Helical" evidence="12">
    <location>
        <begin position="228"/>
        <end position="247"/>
    </location>
</feature>
<evidence type="ECO:0000256" key="5">
    <source>
        <dbReference type="ARBA" id="ARBA00022597"/>
    </source>
</evidence>
<keyword evidence="5" id="KW-0762">Sugar transport</keyword>
<reference evidence="16 17" key="1">
    <citation type="submission" date="2018-11" db="EMBL/GenBank/DDBJ databases">
        <authorList>
            <person name="Kleinhagauer T."/>
            <person name="Glaeser S.P."/>
            <person name="Spergser J."/>
            <person name="Ruckert C."/>
            <person name="Kaempfer P."/>
            <person name="Busse H.-J."/>
        </authorList>
    </citation>
    <scope>NUCLEOTIDE SEQUENCE [LARGE SCALE GENOMIC DNA]</scope>
    <source>
        <strain evidence="16 17">812CH</strain>
    </source>
</reference>
<keyword evidence="11 12" id="KW-0472">Membrane</keyword>
<dbReference type="SUPFAM" id="SSF52794">
    <property type="entry name" value="PTS system IIB component-like"/>
    <property type="match status" value="1"/>
</dbReference>
<evidence type="ECO:0000313" key="16">
    <source>
        <dbReference type="EMBL" id="AZA09920.1"/>
    </source>
</evidence>
<dbReference type="EMBL" id="CP033898">
    <property type="protein sequence ID" value="AZA09920.1"/>
    <property type="molecule type" value="Genomic_DNA"/>
</dbReference>
<dbReference type="InterPro" id="IPR002178">
    <property type="entry name" value="PTS_EIIA_type-2_dom"/>
</dbReference>
<gene>
    <name evidence="16" type="primary">manP</name>
    <name evidence="16" type="ORF">CPPEL_09085</name>
</gene>
<evidence type="ECO:0000256" key="8">
    <source>
        <dbReference type="ARBA" id="ARBA00022692"/>
    </source>
</evidence>
<feature type="transmembrane region" description="Helical" evidence="12">
    <location>
        <begin position="442"/>
        <end position="464"/>
    </location>
</feature>
<protein>
    <submittedName>
        <fullName evidence="16">PTS system mannose-specific EIIBCA component</fullName>
    </submittedName>
</protein>
<feature type="transmembrane region" description="Helical" evidence="12">
    <location>
        <begin position="375"/>
        <end position="396"/>
    </location>
</feature>
<keyword evidence="6" id="KW-0808">Transferase</keyword>
<dbReference type="AlphaFoldDB" id="A0A3G6J0M4"/>
<evidence type="ECO:0000256" key="10">
    <source>
        <dbReference type="ARBA" id="ARBA00022989"/>
    </source>
</evidence>
<dbReference type="SUPFAM" id="SSF55804">
    <property type="entry name" value="Phoshotransferase/anion transport protein"/>
    <property type="match status" value="1"/>
</dbReference>
<feature type="transmembrane region" description="Helical" evidence="12">
    <location>
        <begin position="140"/>
        <end position="159"/>
    </location>
</feature>
<dbReference type="PROSITE" id="PS51094">
    <property type="entry name" value="PTS_EIIA_TYPE_2"/>
    <property type="match status" value="1"/>
</dbReference>
<dbReference type="GO" id="GO:0005886">
    <property type="term" value="C:plasma membrane"/>
    <property type="evidence" value="ECO:0007669"/>
    <property type="project" value="UniProtKB-SubCell"/>
</dbReference>
<dbReference type="InterPro" id="IPR016152">
    <property type="entry name" value="PTrfase/Anion_transptr"/>
</dbReference>
<proteinExistence type="predicted"/>
<name>A0A3G6J0M4_9CORY</name>
<keyword evidence="10 12" id="KW-1133">Transmembrane helix</keyword>
<dbReference type="PROSITE" id="PS51104">
    <property type="entry name" value="PTS_EIIC_TYPE_2"/>
    <property type="match status" value="1"/>
</dbReference>
<keyword evidence="7" id="KW-0598">Phosphotransferase system</keyword>
<dbReference type="InterPro" id="IPR013014">
    <property type="entry name" value="PTS_EIIC_2"/>
</dbReference>
<keyword evidence="8 12" id="KW-0812">Transmembrane</keyword>
<evidence type="ECO:0000256" key="7">
    <source>
        <dbReference type="ARBA" id="ARBA00022683"/>
    </source>
</evidence>
<keyword evidence="3" id="KW-1003">Cell membrane</keyword>
<evidence type="ECO:0000313" key="17">
    <source>
        <dbReference type="Proteomes" id="UP000271426"/>
    </source>
</evidence>
<evidence type="ECO:0000256" key="1">
    <source>
        <dbReference type="ARBA" id="ARBA00004429"/>
    </source>
</evidence>
<dbReference type="Pfam" id="PF02378">
    <property type="entry name" value="PTS_EIIC"/>
    <property type="match status" value="1"/>
</dbReference>
<dbReference type="CDD" id="cd05569">
    <property type="entry name" value="PTS_IIB_fructose"/>
    <property type="match status" value="1"/>
</dbReference>
<keyword evidence="4" id="KW-0597">Phosphoprotein</keyword>
<feature type="transmembrane region" description="Helical" evidence="12">
    <location>
        <begin position="327"/>
        <end position="355"/>
    </location>
</feature>
<dbReference type="InterPro" id="IPR003352">
    <property type="entry name" value="PTS_EIIC"/>
</dbReference>
<evidence type="ECO:0000259" key="14">
    <source>
        <dbReference type="PROSITE" id="PS51099"/>
    </source>
</evidence>
<keyword evidence="17" id="KW-1185">Reference proteome</keyword>
<dbReference type="NCBIfam" id="TIGR00829">
    <property type="entry name" value="FRU"/>
    <property type="match status" value="1"/>
</dbReference>
<dbReference type="InterPro" id="IPR036095">
    <property type="entry name" value="PTS_EIIB-like_sf"/>
</dbReference>
<feature type="transmembrane region" description="Helical" evidence="12">
    <location>
        <begin position="171"/>
        <end position="193"/>
    </location>
</feature>
<keyword evidence="9" id="KW-0418">Kinase</keyword>
<dbReference type="InterPro" id="IPR006327">
    <property type="entry name" value="PTS_IIC_fruc"/>
</dbReference>
<feature type="domain" description="PTS EIIC type-2" evidence="15">
    <location>
        <begin position="129"/>
        <end position="473"/>
    </location>
</feature>
<dbReference type="GO" id="GO:0009401">
    <property type="term" value="P:phosphoenolpyruvate-dependent sugar phosphotransferase system"/>
    <property type="evidence" value="ECO:0007669"/>
    <property type="project" value="UniProtKB-KW"/>
</dbReference>
<dbReference type="PANTHER" id="PTHR30505">
    <property type="entry name" value="FRUCTOSE-LIKE PERMEASE"/>
    <property type="match status" value="1"/>
</dbReference>
<feature type="transmembrane region" description="Helical" evidence="12">
    <location>
        <begin position="295"/>
        <end position="315"/>
    </location>
</feature>
<sequence precursor="true">MTMAKPKTILAITACPTGIAHTYMAAENLSQAAEELGYELKVETHGSVGVENPFSQEDIDAADAIVVAADKQIDLSRFHGMPAVITGVSEGIRNPKGLLERTATATPLATGGTKDAAAAQAGSNGANVVYKALMNGVSHMIPFVVAGGLLIAIALSIGGEPTQEGLVIPEGSFWATISAVGALAFTLMVPILSGYIAMAIADRPGLAPGMITGYIAISGDLYHSEAGAGFLGGIITGFASGYLALALKKIPVHRYVQPIMPIIIIPVVTTLLVALAFIYIIGAPVAGVFEFLTNWLAGMQGSSVILLGAILGAMAGFDMGGPVNKTAFLFSGGLIASGNAMPMGMMAAAIATPPLGMGLATLLRRNWFSKQEAESGIAALFMGFFGITEGAIPFAAARPLQIIPANVIGGALAGGLAGVFSVQDHVMHGGPIVAVLGAVDNVAGFFIAIAVGTVVTAAVALALMSLQRRSTPKQPSTTPASPAEASKPAQEGIADLLADDAVVLDTLAASKEDIIHLLAEHAMVADKVHDVGGAVAAALVREAKFSTAVGNGIAIPHLKDDAVSSPFIAFGRVIEGLEWDAPDNQPVHMVFLLGVPASNTGNQHLKILAQLSRALMKQPVREALLEATTPQQVRAAIEQTQPAN</sequence>
<evidence type="ECO:0000256" key="11">
    <source>
        <dbReference type="ARBA" id="ARBA00023136"/>
    </source>
</evidence>
<feature type="transmembrane region" description="Helical" evidence="12">
    <location>
        <begin position="403"/>
        <end position="422"/>
    </location>
</feature>
<evidence type="ECO:0000259" key="15">
    <source>
        <dbReference type="PROSITE" id="PS51104"/>
    </source>
</evidence>
<dbReference type="OrthoDB" id="9782569at2"/>
<dbReference type="Pfam" id="PF02302">
    <property type="entry name" value="PTS_IIB"/>
    <property type="match status" value="1"/>
</dbReference>
<dbReference type="InterPro" id="IPR003353">
    <property type="entry name" value="PTS_IIB_fruc"/>
</dbReference>
<evidence type="ECO:0000259" key="13">
    <source>
        <dbReference type="PROSITE" id="PS51094"/>
    </source>
</evidence>
<dbReference type="InterPro" id="IPR004715">
    <property type="entry name" value="PTS_IIA_fruc"/>
</dbReference>
<organism evidence="16 17">
    <name type="scientific">Corynebacterium pseudopelargi</name>
    <dbReference type="NCBI Taxonomy" id="2080757"/>
    <lineage>
        <taxon>Bacteria</taxon>
        <taxon>Bacillati</taxon>
        <taxon>Actinomycetota</taxon>
        <taxon>Actinomycetes</taxon>
        <taxon>Mycobacteriales</taxon>
        <taxon>Corynebacteriaceae</taxon>
        <taxon>Corynebacterium</taxon>
    </lineage>
</organism>
<dbReference type="GO" id="GO:0016301">
    <property type="term" value="F:kinase activity"/>
    <property type="evidence" value="ECO:0007669"/>
    <property type="project" value="UniProtKB-KW"/>
</dbReference>
<feature type="transmembrane region" description="Helical" evidence="12">
    <location>
        <begin position="205"/>
        <end position="222"/>
    </location>
</feature>
<evidence type="ECO:0000256" key="9">
    <source>
        <dbReference type="ARBA" id="ARBA00022777"/>
    </source>
</evidence>
<evidence type="ECO:0000256" key="12">
    <source>
        <dbReference type="SAM" id="Phobius"/>
    </source>
</evidence>
<dbReference type="GO" id="GO:0090563">
    <property type="term" value="F:protein-phosphocysteine-sugar phosphotransferase activity"/>
    <property type="evidence" value="ECO:0007669"/>
    <property type="project" value="TreeGrafter"/>
</dbReference>
<dbReference type="Gene3D" id="3.40.50.2300">
    <property type="match status" value="1"/>
</dbReference>
<dbReference type="Proteomes" id="UP000271426">
    <property type="component" value="Chromosome"/>
</dbReference>
<comment type="subcellular location">
    <subcellularLocation>
        <location evidence="1">Cell inner membrane</location>
        <topology evidence="1">Multi-pass membrane protein</topology>
    </subcellularLocation>
</comment>
<keyword evidence="2" id="KW-0813">Transport</keyword>
<dbReference type="NCBIfam" id="TIGR01427">
    <property type="entry name" value="PTS_IIC_fructo"/>
    <property type="match status" value="1"/>
</dbReference>
<dbReference type="Gene3D" id="3.40.930.10">
    <property type="entry name" value="Mannitol-specific EII, Chain A"/>
    <property type="match status" value="1"/>
</dbReference>
<accession>A0A3G6J0M4</accession>
<dbReference type="InterPro" id="IPR013011">
    <property type="entry name" value="PTS_EIIB_2"/>
</dbReference>